<evidence type="ECO:0000313" key="3">
    <source>
        <dbReference type="Proteomes" id="UP001177670"/>
    </source>
</evidence>
<dbReference type="AlphaFoldDB" id="A0AA40KYW5"/>
<keyword evidence="1" id="KW-0812">Transmembrane</keyword>
<evidence type="ECO:0000313" key="2">
    <source>
        <dbReference type="EMBL" id="KAK1137627.1"/>
    </source>
</evidence>
<keyword evidence="1" id="KW-0472">Membrane</keyword>
<protein>
    <submittedName>
        <fullName evidence="2">Uncharacterized protein</fullName>
    </submittedName>
</protein>
<name>A0AA40KYW5_9HYME</name>
<sequence length="62" mass="7370">MVDEWNTPLIVKVAFTGLSAALLMYIYMYAWPADYMKEKVDRVFIHRLYCYNRNQSSVLCRA</sequence>
<organism evidence="2 3">
    <name type="scientific">Melipona bicolor</name>
    <dbReference type="NCBI Taxonomy" id="60889"/>
    <lineage>
        <taxon>Eukaryota</taxon>
        <taxon>Metazoa</taxon>
        <taxon>Ecdysozoa</taxon>
        <taxon>Arthropoda</taxon>
        <taxon>Hexapoda</taxon>
        <taxon>Insecta</taxon>
        <taxon>Pterygota</taxon>
        <taxon>Neoptera</taxon>
        <taxon>Endopterygota</taxon>
        <taxon>Hymenoptera</taxon>
        <taxon>Apocrita</taxon>
        <taxon>Aculeata</taxon>
        <taxon>Apoidea</taxon>
        <taxon>Anthophila</taxon>
        <taxon>Apidae</taxon>
        <taxon>Melipona</taxon>
    </lineage>
</organism>
<reference evidence="2" key="1">
    <citation type="submission" date="2021-10" db="EMBL/GenBank/DDBJ databases">
        <title>Melipona bicolor Genome sequencing and assembly.</title>
        <authorList>
            <person name="Araujo N.S."/>
            <person name="Arias M.C."/>
        </authorList>
    </citation>
    <scope>NUCLEOTIDE SEQUENCE</scope>
    <source>
        <strain evidence="2">USP_2M_L1-L4_2017</strain>
        <tissue evidence="2">Whole body</tissue>
    </source>
</reference>
<feature type="transmembrane region" description="Helical" evidence="1">
    <location>
        <begin position="12"/>
        <end position="30"/>
    </location>
</feature>
<dbReference type="Proteomes" id="UP001177670">
    <property type="component" value="Unassembled WGS sequence"/>
</dbReference>
<dbReference type="EMBL" id="JAHYIQ010000001">
    <property type="protein sequence ID" value="KAK1137627.1"/>
    <property type="molecule type" value="Genomic_DNA"/>
</dbReference>
<keyword evidence="3" id="KW-1185">Reference proteome</keyword>
<accession>A0AA40KYW5</accession>
<gene>
    <name evidence="2" type="ORF">K0M31_002125</name>
</gene>
<comment type="caution">
    <text evidence="2">The sequence shown here is derived from an EMBL/GenBank/DDBJ whole genome shotgun (WGS) entry which is preliminary data.</text>
</comment>
<keyword evidence="1" id="KW-1133">Transmembrane helix</keyword>
<proteinExistence type="predicted"/>
<evidence type="ECO:0000256" key="1">
    <source>
        <dbReference type="SAM" id="Phobius"/>
    </source>
</evidence>